<protein>
    <submittedName>
        <fullName evidence="2">Uncharacterized protein</fullName>
    </submittedName>
</protein>
<feature type="region of interest" description="Disordered" evidence="1">
    <location>
        <begin position="83"/>
        <end position="117"/>
    </location>
</feature>
<reference evidence="2" key="1">
    <citation type="journal article" date="2014" name="PLoS ONE">
        <title>Transcriptome-Based Identification of ABC Transporters in the Western Tarnished Plant Bug Lygus hesperus.</title>
        <authorList>
            <person name="Hull J.J."/>
            <person name="Chaney K."/>
            <person name="Geib S.M."/>
            <person name="Fabrick J.A."/>
            <person name="Brent C.S."/>
            <person name="Walsh D."/>
            <person name="Lavine L.C."/>
        </authorList>
    </citation>
    <scope>NUCLEOTIDE SEQUENCE</scope>
</reference>
<gene>
    <name evidence="2" type="ORF">CM83_102555</name>
</gene>
<organism evidence="2">
    <name type="scientific">Lygus hesperus</name>
    <name type="common">Western plant bug</name>
    <dbReference type="NCBI Taxonomy" id="30085"/>
    <lineage>
        <taxon>Eukaryota</taxon>
        <taxon>Metazoa</taxon>
        <taxon>Ecdysozoa</taxon>
        <taxon>Arthropoda</taxon>
        <taxon>Hexapoda</taxon>
        <taxon>Insecta</taxon>
        <taxon>Pterygota</taxon>
        <taxon>Neoptera</taxon>
        <taxon>Paraneoptera</taxon>
        <taxon>Hemiptera</taxon>
        <taxon>Heteroptera</taxon>
        <taxon>Panheteroptera</taxon>
        <taxon>Cimicomorpha</taxon>
        <taxon>Miridae</taxon>
        <taxon>Mirini</taxon>
        <taxon>Lygus</taxon>
    </lineage>
</organism>
<feature type="non-terminal residue" evidence="2">
    <location>
        <position position="1"/>
    </location>
</feature>
<accession>A0A0A9Y7R9</accession>
<name>A0A0A9Y7R9_LYGHE</name>
<proteinExistence type="predicted"/>
<reference evidence="2" key="2">
    <citation type="submission" date="2014-07" db="EMBL/GenBank/DDBJ databases">
        <authorList>
            <person name="Hull J."/>
        </authorList>
    </citation>
    <scope>NUCLEOTIDE SEQUENCE</scope>
</reference>
<dbReference type="AlphaFoldDB" id="A0A0A9Y7R9"/>
<evidence type="ECO:0000256" key="1">
    <source>
        <dbReference type="SAM" id="MobiDB-lite"/>
    </source>
</evidence>
<dbReference type="EMBL" id="GBHO01016476">
    <property type="protein sequence ID" value="JAG27128.1"/>
    <property type="molecule type" value="Transcribed_RNA"/>
</dbReference>
<evidence type="ECO:0000313" key="2">
    <source>
        <dbReference type="EMBL" id="JAG27128.1"/>
    </source>
</evidence>
<feature type="compositionally biased region" description="Polar residues" evidence="1">
    <location>
        <begin position="84"/>
        <end position="99"/>
    </location>
</feature>
<sequence>VVPTSVVVATATTACSTTIYTSIKYTTPDTTLSSIDGSMATHDKYSCTNIHRNTGVEAAADLHTTTIHNSKWNCGPTNYPKLHQPTTADSTAGSNTAPIATTFDPIPQTPTTSYVDE</sequence>